<evidence type="ECO:0000313" key="1">
    <source>
        <dbReference type="EMBL" id="VDD30977.1"/>
    </source>
</evidence>
<sequence length="49" mass="5530">VDVFGWFIAFGTLTQPEDDPYEEIFGLPLTKIIFNLMDESGCELECKAS</sequence>
<name>A0A3P6DI06_BRAOL</name>
<feature type="non-terminal residue" evidence="1">
    <location>
        <position position="1"/>
    </location>
</feature>
<protein>
    <submittedName>
        <fullName evidence="1">Uncharacterized protein</fullName>
    </submittedName>
</protein>
<organism evidence="1">
    <name type="scientific">Brassica oleracea</name>
    <name type="common">Wild cabbage</name>
    <dbReference type="NCBI Taxonomy" id="3712"/>
    <lineage>
        <taxon>Eukaryota</taxon>
        <taxon>Viridiplantae</taxon>
        <taxon>Streptophyta</taxon>
        <taxon>Embryophyta</taxon>
        <taxon>Tracheophyta</taxon>
        <taxon>Spermatophyta</taxon>
        <taxon>Magnoliopsida</taxon>
        <taxon>eudicotyledons</taxon>
        <taxon>Gunneridae</taxon>
        <taxon>Pentapetalae</taxon>
        <taxon>rosids</taxon>
        <taxon>malvids</taxon>
        <taxon>Brassicales</taxon>
        <taxon>Brassicaceae</taxon>
        <taxon>Brassiceae</taxon>
        <taxon>Brassica</taxon>
    </lineage>
</organism>
<dbReference type="AlphaFoldDB" id="A0A3P6DI06"/>
<accession>A0A3P6DI06</accession>
<gene>
    <name evidence="1" type="ORF">BOLC9T56300H</name>
</gene>
<reference evidence="1" key="1">
    <citation type="submission" date="2018-11" db="EMBL/GenBank/DDBJ databases">
        <authorList>
            <consortium name="Genoscope - CEA"/>
            <person name="William W."/>
        </authorList>
    </citation>
    <scope>NUCLEOTIDE SEQUENCE</scope>
</reference>
<proteinExistence type="predicted"/>
<dbReference type="EMBL" id="LR031875">
    <property type="protein sequence ID" value="VDD30977.1"/>
    <property type="molecule type" value="Genomic_DNA"/>
</dbReference>